<keyword evidence="3" id="KW-0732">Signal</keyword>
<evidence type="ECO:0000256" key="3">
    <source>
        <dbReference type="SAM" id="SignalP"/>
    </source>
</evidence>
<dbReference type="Gene3D" id="3.30.420.40">
    <property type="match status" value="1"/>
</dbReference>
<dbReference type="eggNOG" id="COG0443">
    <property type="taxonomic scope" value="Bacteria"/>
</dbReference>
<evidence type="ECO:0000313" key="5">
    <source>
        <dbReference type="Proteomes" id="UP000009235"/>
    </source>
</evidence>
<dbReference type="STRING" id="443218.AS9A_4095"/>
<name>F6EJB3_HOYSD</name>
<dbReference type="InterPro" id="IPR043129">
    <property type="entry name" value="ATPase_NBD"/>
</dbReference>
<protein>
    <submittedName>
        <fullName evidence="4">Chaperone protein hscA</fullName>
    </submittedName>
</protein>
<proteinExistence type="predicted"/>
<dbReference type="SUPFAM" id="SSF53067">
    <property type="entry name" value="Actin-like ATPase domain"/>
    <property type="match status" value="1"/>
</dbReference>
<feature type="compositionally biased region" description="Low complexity" evidence="1">
    <location>
        <begin position="382"/>
        <end position="462"/>
    </location>
</feature>
<reference evidence="4 5" key="1">
    <citation type="journal article" date="2011" name="J. Bacteriol.">
        <title>Complete genome sequence of Amycolicicoccus subflavus DQS3-9A1T, an actinomycete isolated from crude oil-polluted soil.</title>
        <authorList>
            <person name="Cai M."/>
            <person name="Chen W.M."/>
            <person name="Nie Y."/>
            <person name="Chi C.Q."/>
            <person name="Wang Y.N."/>
            <person name="Tang Y.Q."/>
            <person name="Li G.Y."/>
            <person name="Wu X.L."/>
        </authorList>
    </citation>
    <scope>NUCLEOTIDE SEQUENCE [LARGE SCALE GENOMIC DNA]</scope>
    <source>
        <strain evidence="5">DSM 45089 / DQS3-9A1</strain>
    </source>
</reference>
<gene>
    <name evidence="4" type="primary">hscA</name>
    <name evidence="4" type="ordered locus">AS9A_4095</name>
</gene>
<feature type="transmembrane region" description="Helical" evidence="2">
    <location>
        <begin position="300"/>
        <end position="324"/>
    </location>
</feature>
<evidence type="ECO:0000313" key="4">
    <source>
        <dbReference type="EMBL" id="AEF42529.1"/>
    </source>
</evidence>
<keyword evidence="2" id="KW-0472">Membrane</keyword>
<evidence type="ECO:0000256" key="1">
    <source>
        <dbReference type="SAM" id="MobiDB-lite"/>
    </source>
</evidence>
<dbReference type="Proteomes" id="UP000009235">
    <property type="component" value="Chromosome"/>
</dbReference>
<feature type="chain" id="PRO_5003338978" evidence="3">
    <location>
        <begin position="19"/>
        <end position="491"/>
    </location>
</feature>
<keyword evidence="2" id="KW-0812">Transmembrane</keyword>
<dbReference type="KEGG" id="asd:AS9A_4095"/>
<dbReference type="EMBL" id="CP002786">
    <property type="protein sequence ID" value="AEF42529.1"/>
    <property type="molecule type" value="Genomic_DNA"/>
</dbReference>
<sequence>MSAALLMAFLLQSGGMVAATLGIALGEANVRWALRTSDGGVEYGSLPAAGLSNEQVRQFIAGIERQHRLALADEGRLRIAEPAPHGLLSELESAGYRPMLLPGGSAAWAGLAASVDLPPEGYILVCDIGAAAISYSFVDAASGDVVNRVVDRAAGGDAFDEAIAAHIRDTSFGVTRDMHSQAVEIARELKDSLSRGSPASAIIAEQPISLTAERLAEILTPIIAASFAGAARTVAESDVAVAAVAVVGAGAQLPFVTGLAGEWFRVPVFRPTDPAYAVVLGLLSETPFGGTAVGARHRRFPAWTVALAVGVSLTAAVGLGLVLASEVNSQWDSIIRDRQGAVTVPQRDPYPSQSDVNRTPRTEWMAPIPTLAPTRTSDTVGTTPPHSPTTTSALSTAEPSVTSAEPTSPQSTPPDSTAPTAVAPDPTRTREPTTVVPTTRPPAADTPPVTAPLVPDPTSIGSPSPPDAEPDPDPDPPSGAAADEPNSVEDY</sequence>
<feature type="signal peptide" evidence="3">
    <location>
        <begin position="1"/>
        <end position="18"/>
    </location>
</feature>
<feature type="region of interest" description="Disordered" evidence="1">
    <location>
        <begin position="342"/>
        <end position="491"/>
    </location>
</feature>
<keyword evidence="2" id="KW-1133">Transmembrane helix</keyword>
<organism evidence="4 5">
    <name type="scientific">Hoyosella subflava (strain DSM 45089 / JCM 17490 / NBRC 109087 / DQS3-9A1)</name>
    <name type="common">Amycolicicoccus subflavus</name>
    <dbReference type="NCBI Taxonomy" id="443218"/>
    <lineage>
        <taxon>Bacteria</taxon>
        <taxon>Bacillati</taxon>
        <taxon>Actinomycetota</taxon>
        <taxon>Actinomycetes</taxon>
        <taxon>Mycobacteriales</taxon>
        <taxon>Hoyosellaceae</taxon>
        <taxon>Hoyosella</taxon>
    </lineage>
</organism>
<keyword evidence="5" id="KW-1185">Reference proteome</keyword>
<dbReference type="AlphaFoldDB" id="F6EJB3"/>
<dbReference type="HOGENOM" id="CLU_555101_0_0_11"/>
<accession>F6EJB3</accession>
<dbReference type="eggNOG" id="COG3266">
    <property type="taxonomic scope" value="Bacteria"/>
</dbReference>
<evidence type="ECO:0000256" key="2">
    <source>
        <dbReference type="SAM" id="Phobius"/>
    </source>
</evidence>